<dbReference type="PROSITE" id="PS00108">
    <property type="entry name" value="PROTEIN_KINASE_ST"/>
    <property type="match status" value="1"/>
</dbReference>
<keyword evidence="3" id="KW-0547">Nucleotide-binding</keyword>
<dbReference type="GO" id="GO:0005524">
    <property type="term" value="F:ATP binding"/>
    <property type="evidence" value="ECO:0007669"/>
    <property type="project" value="UniProtKB-KW"/>
</dbReference>
<dbReference type="FunFam" id="3.30.200.20:FF:000131">
    <property type="entry name" value="Dual specificity protein kinase TTK"/>
    <property type="match status" value="1"/>
</dbReference>
<keyword evidence="1" id="KW-0723">Serine/threonine-protein kinase</keyword>
<dbReference type="InterPro" id="IPR027084">
    <property type="entry name" value="Mps1_cat"/>
</dbReference>
<accession>A0A4Y2K3H2</accession>
<reference evidence="8 9" key="1">
    <citation type="journal article" date="2019" name="Sci. Rep.">
        <title>Orb-weaving spider Araneus ventricosus genome elucidates the spidroin gene catalogue.</title>
        <authorList>
            <person name="Kono N."/>
            <person name="Nakamura H."/>
            <person name="Ohtoshi R."/>
            <person name="Moran D.A.P."/>
            <person name="Shinohara A."/>
            <person name="Yoshida Y."/>
            <person name="Fujiwara M."/>
            <person name="Mori M."/>
            <person name="Tomita M."/>
            <person name="Arakawa K."/>
        </authorList>
    </citation>
    <scope>NUCLEOTIDE SEQUENCE [LARGE SCALE GENOMIC DNA]</scope>
</reference>
<sequence length="528" mass="60647">MENKVNVPKHESMPTYSQKNKEALESSFKSVTHPSVRARNIDDLFKRIRSGNDVLCRLPTRLDPSVEFSEDEDEDEPAEESGNENKEPEVEKTPEFRPRTHELPSKFAQCLTSSKKTQIAPPSFNPFNHQYFSAHKPPNTIQRNRLSMQNFMPRSEYKIRKSSVVAEKQPKIRMDLMSQPQFKVPSEKPLASNMPLKKASPLTDDIIEVNRKSYSVLSLLGSGGSCKVYSVFDLENKSLVAIKCVDLKNTDPSIREGYKKEIEYLQKLQHSNRVIKMYDYEYRKDELFIILERGEVDFAKYISNEAKLKRLSPLMIKFYWAQMLEAVADIHKYGIVHSDLKPANFLLVSGNLKLIDFGIATSVPDDKTSTFRDTQVGTLNYMSPEAITQMSDSEQVRFKVGVKSDVWSLGCILYNLVYGVTPFHSFKNLMQKINAITNPNYEIEFRPLPDKLLVDVLKKCLKRNPKDRASVEELLNHPYLKEEESKSKEADSMKSNDLNSVMAQMQVLTPKRMSYLTKVVKELSEKIN</sequence>
<protein>
    <submittedName>
        <fullName evidence="8">Dual specificity protein kinase TTK</fullName>
    </submittedName>
</protein>
<evidence type="ECO:0000256" key="2">
    <source>
        <dbReference type="ARBA" id="ARBA00022679"/>
    </source>
</evidence>
<dbReference type="Proteomes" id="UP000499080">
    <property type="component" value="Unassembled WGS sequence"/>
</dbReference>
<evidence type="ECO:0000259" key="7">
    <source>
        <dbReference type="PROSITE" id="PS50011"/>
    </source>
</evidence>
<dbReference type="GO" id="GO:0005634">
    <property type="term" value="C:nucleus"/>
    <property type="evidence" value="ECO:0007669"/>
    <property type="project" value="TreeGrafter"/>
</dbReference>
<evidence type="ECO:0000256" key="5">
    <source>
        <dbReference type="ARBA" id="ARBA00022840"/>
    </source>
</evidence>
<dbReference type="EMBL" id="BGPR01004137">
    <property type="protein sequence ID" value="GBM96375.1"/>
    <property type="molecule type" value="Genomic_DNA"/>
</dbReference>
<dbReference type="GO" id="GO:0007094">
    <property type="term" value="P:mitotic spindle assembly checkpoint signaling"/>
    <property type="evidence" value="ECO:0007669"/>
    <property type="project" value="TreeGrafter"/>
</dbReference>
<dbReference type="PANTHER" id="PTHR22974">
    <property type="entry name" value="MIXED LINEAGE PROTEIN KINASE"/>
    <property type="match status" value="1"/>
</dbReference>
<evidence type="ECO:0000256" key="3">
    <source>
        <dbReference type="ARBA" id="ARBA00022741"/>
    </source>
</evidence>
<evidence type="ECO:0000313" key="8">
    <source>
        <dbReference type="EMBL" id="GBM96375.1"/>
    </source>
</evidence>
<dbReference type="InterPro" id="IPR011009">
    <property type="entry name" value="Kinase-like_dom_sf"/>
</dbReference>
<comment type="caution">
    <text evidence="8">The sequence shown here is derived from an EMBL/GenBank/DDBJ whole genome shotgun (WGS) entry which is preliminary data.</text>
</comment>
<feature type="compositionally biased region" description="Basic and acidic residues" evidence="6">
    <location>
        <begin position="83"/>
        <end position="104"/>
    </location>
</feature>
<feature type="region of interest" description="Disordered" evidence="6">
    <location>
        <begin position="1"/>
        <end position="33"/>
    </location>
</feature>
<dbReference type="OrthoDB" id="20524at2759"/>
<dbReference type="Pfam" id="PF00069">
    <property type="entry name" value="Pkinase"/>
    <property type="match status" value="1"/>
</dbReference>
<dbReference type="GO" id="GO:0004674">
    <property type="term" value="F:protein serine/threonine kinase activity"/>
    <property type="evidence" value="ECO:0007669"/>
    <property type="project" value="UniProtKB-KW"/>
</dbReference>
<feature type="region of interest" description="Disordered" evidence="6">
    <location>
        <begin position="65"/>
        <end position="104"/>
    </location>
</feature>
<dbReference type="Gene3D" id="1.10.510.10">
    <property type="entry name" value="Transferase(Phosphotransferase) domain 1"/>
    <property type="match status" value="1"/>
</dbReference>
<evidence type="ECO:0000256" key="1">
    <source>
        <dbReference type="ARBA" id="ARBA00022527"/>
    </source>
</evidence>
<proteinExistence type="predicted"/>
<dbReference type="AlphaFoldDB" id="A0A4Y2K3H2"/>
<dbReference type="PROSITE" id="PS50011">
    <property type="entry name" value="PROTEIN_KINASE_DOM"/>
    <property type="match status" value="1"/>
</dbReference>
<evidence type="ECO:0000256" key="6">
    <source>
        <dbReference type="SAM" id="MobiDB-lite"/>
    </source>
</evidence>
<feature type="domain" description="Protein kinase" evidence="7">
    <location>
        <begin position="214"/>
        <end position="480"/>
    </location>
</feature>
<feature type="compositionally biased region" description="Basic and acidic residues" evidence="6">
    <location>
        <begin position="1"/>
        <end position="12"/>
    </location>
</feature>
<dbReference type="InterPro" id="IPR008271">
    <property type="entry name" value="Ser/Thr_kinase_AS"/>
</dbReference>
<dbReference type="GO" id="GO:0098813">
    <property type="term" value="P:nuclear chromosome segregation"/>
    <property type="evidence" value="ECO:0007669"/>
    <property type="project" value="UniProtKB-ARBA"/>
</dbReference>
<evidence type="ECO:0000313" key="9">
    <source>
        <dbReference type="Proteomes" id="UP000499080"/>
    </source>
</evidence>
<keyword evidence="9" id="KW-1185">Reference proteome</keyword>
<dbReference type="GO" id="GO:0004712">
    <property type="term" value="F:protein serine/threonine/tyrosine kinase activity"/>
    <property type="evidence" value="ECO:0007669"/>
    <property type="project" value="TreeGrafter"/>
</dbReference>
<keyword evidence="2" id="KW-0808">Transferase</keyword>
<name>A0A4Y2K3H2_ARAVE</name>
<gene>
    <name evidence="8" type="primary">Ttk</name>
    <name evidence="8" type="ORF">AVEN_64079_1</name>
</gene>
<dbReference type="InterPro" id="IPR000719">
    <property type="entry name" value="Prot_kinase_dom"/>
</dbReference>
<dbReference type="GO" id="GO:0000776">
    <property type="term" value="C:kinetochore"/>
    <property type="evidence" value="ECO:0007669"/>
    <property type="project" value="TreeGrafter"/>
</dbReference>
<dbReference type="GO" id="GO:0033316">
    <property type="term" value="P:meiotic spindle assembly checkpoint signaling"/>
    <property type="evidence" value="ECO:0007669"/>
    <property type="project" value="TreeGrafter"/>
</dbReference>
<feature type="compositionally biased region" description="Acidic residues" evidence="6">
    <location>
        <begin position="68"/>
        <end position="82"/>
    </location>
</feature>
<keyword evidence="5" id="KW-0067">ATP-binding</keyword>
<dbReference type="SUPFAM" id="SSF56112">
    <property type="entry name" value="Protein kinase-like (PK-like)"/>
    <property type="match status" value="1"/>
</dbReference>
<keyword evidence="4 8" id="KW-0418">Kinase</keyword>
<evidence type="ECO:0000256" key="4">
    <source>
        <dbReference type="ARBA" id="ARBA00022777"/>
    </source>
</evidence>
<dbReference type="FunFam" id="1.10.510.10:FF:000224">
    <property type="entry name" value="serine/threonine-protein kinase mph1 isoform X1"/>
    <property type="match status" value="1"/>
</dbReference>
<organism evidence="8 9">
    <name type="scientific">Araneus ventricosus</name>
    <name type="common">Orbweaver spider</name>
    <name type="synonym">Epeira ventricosa</name>
    <dbReference type="NCBI Taxonomy" id="182803"/>
    <lineage>
        <taxon>Eukaryota</taxon>
        <taxon>Metazoa</taxon>
        <taxon>Ecdysozoa</taxon>
        <taxon>Arthropoda</taxon>
        <taxon>Chelicerata</taxon>
        <taxon>Arachnida</taxon>
        <taxon>Araneae</taxon>
        <taxon>Araneomorphae</taxon>
        <taxon>Entelegynae</taxon>
        <taxon>Araneoidea</taxon>
        <taxon>Araneidae</taxon>
        <taxon>Araneus</taxon>
    </lineage>
</organism>
<dbReference type="GO" id="GO:0034501">
    <property type="term" value="P:protein localization to kinetochore"/>
    <property type="evidence" value="ECO:0007669"/>
    <property type="project" value="TreeGrafter"/>
</dbReference>
<dbReference type="CDD" id="cd14131">
    <property type="entry name" value="PKc_Mps1"/>
    <property type="match status" value="1"/>
</dbReference>
<dbReference type="PANTHER" id="PTHR22974:SF21">
    <property type="entry name" value="DUAL SPECIFICITY PROTEIN KINASE TTK"/>
    <property type="match status" value="1"/>
</dbReference>
<dbReference type="SMART" id="SM00220">
    <property type="entry name" value="S_TKc"/>
    <property type="match status" value="1"/>
</dbReference>
<dbReference type="Gene3D" id="3.30.200.20">
    <property type="entry name" value="Phosphorylase Kinase, domain 1"/>
    <property type="match status" value="1"/>
</dbReference>